<keyword evidence="1" id="KW-0547">Nucleotide-binding</keyword>
<dbReference type="KEGG" id="cmic:caldi_28830"/>
<dbReference type="InterPro" id="IPR003960">
    <property type="entry name" value="ATPase_AAA_CS"/>
</dbReference>
<dbReference type="SUPFAM" id="SSF52540">
    <property type="entry name" value="P-loop containing nucleoside triphosphate hydrolases"/>
    <property type="match status" value="1"/>
</dbReference>
<reference evidence="4" key="1">
    <citation type="submission" date="2022-03" db="EMBL/GenBank/DDBJ databases">
        <title>Complete genome sequence of Caldinitratiruptor microaerophilus.</title>
        <authorList>
            <person name="Mukaiyama R."/>
            <person name="Nishiyama T."/>
            <person name="Ueda K."/>
        </authorList>
    </citation>
    <scope>NUCLEOTIDE SEQUENCE</scope>
    <source>
        <strain evidence="4">JCM 16183</strain>
    </source>
</reference>
<dbReference type="InterPro" id="IPR003593">
    <property type="entry name" value="AAA+_ATPase"/>
</dbReference>
<dbReference type="Gene3D" id="1.20.58.760">
    <property type="entry name" value="Peptidase M41"/>
    <property type="match status" value="1"/>
</dbReference>
<proteinExistence type="inferred from homology"/>
<protein>
    <submittedName>
        <fullName evidence="4">ATPase</fullName>
    </submittedName>
</protein>
<dbReference type="GO" id="GO:0004176">
    <property type="term" value="F:ATP-dependent peptidase activity"/>
    <property type="evidence" value="ECO:0007669"/>
    <property type="project" value="InterPro"/>
</dbReference>
<dbReference type="Gene3D" id="1.10.8.60">
    <property type="match status" value="1"/>
</dbReference>
<dbReference type="GO" id="GO:0005886">
    <property type="term" value="C:plasma membrane"/>
    <property type="evidence" value="ECO:0007669"/>
    <property type="project" value="TreeGrafter"/>
</dbReference>
<dbReference type="RefSeq" id="WP_264842420.1">
    <property type="nucleotide sequence ID" value="NZ_AP025628.1"/>
</dbReference>
<dbReference type="FunFam" id="3.40.50.300:FF:002568">
    <property type="entry name" value="Cell division protein (FtsH)"/>
    <property type="match status" value="1"/>
</dbReference>
<dbReference type="GO" id="GO:0005524">
    <property type="term" value="F:ATP binding"/>
    <property type="evidence" value="ECO:0007669"/>
    <property type="project" value="UniProtKB-KW"/>
</dbReference>
<dbReference type="Proteomes" id="UP001163687">
    <property type="component" value="Chromosome"/>
</dbReference>
<feature type="transmembrane region" description="Helical" evidence="2">
    <location>
        <begin position="49"/>
        <end position="75"/>
    </location>
</feature>
<dbReference type="InterPro" id="IPR003959">
    <property type="entry name" value="ATPase_AAA_core"/>
</dbReference>
<dbReference type="GO" id="GO:0006508">
    <property type="term" value="P:proteolysis"/>
    <property type="evidence" value="ECO:0007669"/>
    <property type="project" value="InterPro"/>
</dbReference>
<dbReference type="AlphaFoldDB" id="A0AA35CNQ2"/>
<dbReference type="Gene3D" id="3.40.50.300">
    <property type="entry name" value="P-loop containing nucleotide triphosphate hydrolases"/>
    <property type="match status" value="1"/>
</dbReference>
<feature type="transmembrane region" description="Helical" evidence="2">
    <location>
        <begin position="21"/>
        <end position="37"/>
    </location>
</feature>
<keyword evidence="1" id="KW-0067">ATP-binding</keyword>
<accession>A0AA35CNQ2</accession>
<evidence type="ECO:0000256" key="2">
    <source>
        <dbReference type="SAM" id="Phobius"/>
    </source>
</evidence>
<dbReference type="PANTHER" id="PTHR23076:SF97">
    <property type="entry name" value="ATP-DEPENDENT ZINC METALLOPROTEASE YME1L1"/>
    <property type="match status" value="1"/>
</dbReference>
<dbReference type="InterPro" id="IPR000642">
    <property type="entry name" value="Peptidase_M41"/>
</dbReference>
<dbReference type="GO" id="GO:0016887">
    <property type="term" value="F:ATP hydrolysis activity"/>
    <property type="evidence" value="ECO:0007669"/>
    <property type="project" value="InterPro"/>
</dbReference>
<dbReference type="GO" id="GO:0004222">
    <property type="term" value="F:metalloendopeptidase activity"/>
    <property type="evidence" value="ECO:0007669"/>
    <property type="project" value="InterPro"/>
</dbReference>
<keyword evidence="2" id="KW-1133">Transmembrane helix</keyword>
<name>A0AA35CNQ2_9FIRM</name>
<feature type="domain" description="AAA+ ATPase" evidence="3">
    <location>
        <begin position="125"/>
        <end position="294"/>
    </location>
</feature>
<dbReference type="Pfam" id="PF00004">
    <property type="entry name" value="AAA"/>
    <property type="match status" value="1"/>
</dbReference>
<keyword evidence="2" id="KW-0472">Membrane</keyword>
<dbReference type="InterPro" id="IPR027417">
    <property type="entry name" value="P-loop_NTPase"/>
</dbReference>
<comment type="similarity">
    <text evidence="1">Belongs to the AAA ATPase family.</text>
</comment>
<dbReference type="PROSITE" id="PS00674">
    <property type="entry name" value="AAA"/>
    <property type="match status" value="1"/>
</dbReference>
<keyword evidence="2" id="KW-0812">Transmembrane</keyword>
<evidence type="ECO:0000259" key="3">
    <source>
        <dbReference type="SMART" id="SM00382"/>
    </source>
</evidence>
<evidence type="ECO:0000313" key="5">
    <source>
        <dbReference type="Proteomes" id="UP001163687"/>
    </source>
</evidence>
<gene>
    <name evidence="4" type="ORF">caldi_28830</name>
</gene>
<dbReference type="PANTHER" id="PTHR23076">
    <property type="entry name" value="METALLOPROTEASE M41 FTSH"/>
    <property type="match status" value="1"/>
</dbReference>
<dbReference type="GO" id="GO:0030163">
    <property type="term" value="P:protein catabolic process"/>
    <property type="evidence" value="ECO:0007669"/>
    <property type="project" value="TreeGrafter"/>
</dbReference>
<dbReference type="SMART" id="SM00382">
    <property type="entry name" value="AAA"/>
    <property type="match status" value="1"/>
</dbReference>
<organism evidence="4 5">
    <name type="scientific">Caldinitratiruptor microaerophilus</name>
    <dbReference type="NCBI Taxonomy" id="671077"/>
    <lineage>
        <taxon>Bacteria</taxon>
        <taxon>Bacillati</taxon>
        <taxon>Bacillota</taxon>
        <taxon>Clostridia</taxon>
        <taxon>Eubacteriales</taxon>
        <taxon>Symbiobacteriaceae</taxon>
        <taxon>Caldinitratiruptor</taxon>
    </lineage>
</organism>
<sequence>MDRRQKGFKQLLRTVSQNWRAIVFWTLAVALVLWNWQDWVVERQDTLLRILMILLQIFYVMFLMVIQFVAIFWFLGHGRVYWIDPGETGVTFDDYKGNKEVLELARRIVTLLRGVKQFKQMGGEVSRGMLLIGPPGTGKSYLAQCIATEAGVPFCYASAPSFQNMFFGVSNLIVMNVYRVARKKAAKYGAAIVFIDEIDAIGMRRQGPGGLAGAGGGFFWGGMGLLNELLLQMDPPNTDRSLFRKFLRKLGLRPRPSERPVVFTIAATNIPEVLDPALLRPGRFDWKVIVDRPDFDGRKEIIEYYLSKVKHVPDMPIDRMASDTIGYSPVQIKHVINEAVVIAHFDGRDAITYQDFARAREVEEWGLRQPIRSMSPEDKRRLAYHEAGHAVAMYLLQPDKPPIKATIIRHERFLGAVQAKPLQERHTQTREELLADIQISLASRAAERLFLGTEMTGVYGDLQQATAAAAAYLGWFGMGGSFYSYATFGQTVPDAQLREQIDKLLNEQYEKVARLLQEHRDAVEAIARGLLEREELDRDEIRDLIESHAPRVPAREAAFRGSPAGSGLA</sequence>
<dbReference type="Pfam" id="PF01434">
    <property type="entry name" value="Peptidase_M41"/>
    <property type="match status" value="1"/>
</dbReference>
<evidence type="ECO:0000256" key="1">
    <source>
        <dbReference type="RuleBase" id="RU003651"/>
    </source>
</evidence>
<keyword evidence="5" id="KW-1185">Reference proteome</keyword>
<dbReference type="EMBL" id="AP025628">
    <property type="protein sequence ID" value="BDG61793.1"/>
    <property type="molecule type" value="Genomic_DNA"/>
</dbReference>
<dbReference type="InterPro" id="IPR037219">
    <property type="entry name" value="Peptidase_M41-like"/>
</dbReference>
<dbReference type="SUPFAM" id="SSF140990">
    <property type="entry name" value="FtsH protease domain-like"/>
    <property type="match status" value="1"/>
</dbReference>
<evidence type="ECO:0000313" key="4">
    <source>
        <dbReference type="EMBL" id="BDG61793.1"/>
    </source>
</evidence>